<dbReference type="AlphaFoldDB" id="A0A0H5RXE3"/>
<protein>
    <recommendedName>
        <fullName evidence="5">PE-PGRS family protein</fullName>
    </recommendedName>
</protein>
<feature type="compositionally biased region" description="Low complexity" evidence="1">
    <location>
        <begin position="264"/>
        <end position="274"/>
    </location>
</feature>
<gene>
    <name evidence="3" type="ORF">BN2156_05113</name>
</gene>
<evidence type="ECO:0000313" key="3">
    <source>
        <dbReference type="EMBL" id="CRZ18212.1"/>
    </source>
</evidence>
<proteinExistence type="predicted"/>
<keyword evidence="2" id="KW-0732">Signal</keyword>
<feature type="signal peptide" evidence="2">
    <location>
        <begin position="1"/>
        <end position="22"/>
    </location>
</feature>
<sequence length="355" mass="35803" precursor="true">MHLALRPYAAAGVALATAGVIAATPAILPPTEIQTRAVQMVALDNPIEVFTPVFDQASALVQLMIANETANPAPLLNAIIARASADGQTLGEIGNGLAAAATAVATNLPPALANAVERYAAGDLVGGYDAVVPAFIGPFLGLFNQVVKLQNMLTADAGVMQALVRPLIYQVAWSFVTVPALSFAGFARTTLGAIQTVGTAIASGNPEAAANAVQHGLADIASVMVGTAKTVYTSVQSARTRLAAPFRPGLPTTTAAVETATTPALTAAPEESTPQADETASAAKEQTAPVAVRTKAAPAVKAPRANVRINNSARESAKNLSAGIKKAADGIKKAAQGLSGKKAEKPSSDSGSAAE</sequence>
<feature type="chain" id="PRO_5005224324" description="PE-PGRS family protein" evidence="2">
    <location>
        <begin position="23"/>
        <end position="355"/>
    </location>
</feature>
<dbReference type="Proteomes" id="UP000199147">
    <property type="component" value="Unassembled WGS sequence"/>
</dbReference>
<accession>A0A0H5RXE3</accession>
<reference evidence="4" key="1">
    <citation type="submission" date="2015-07" db="EMBL/GenBank/DDBJ databases">
        <authorList>
            <person name="Urmite Genomes"/>
        </authorList>
    </citation>
    <scope>NUCLEOTIDE SEQUENCE [LARGE SCALE GENOMIC DNA]</scope>
    <source>
        <strain evidence="4">type strain: ATCC 49404</strain>
    </source>
</reference>
<name>A0A0H5RXE3_9MYCO</name>
<evidence type="ECO:0000313" key="4">
    <source>
        <dbReference type="Proteomes" id="UP000199147"/>
    </source>
</evidence>
<keyword evidence="4" id="KW-1185">Reference proteome</keyword>
<organism evidence="3 4">
    <name type="scientific">Mycolicibacterium neworleansense</name>
    <dbReference type="NCBI Taxonomy" id="146018"/>
    <lineage>
        <taxon>Bacteria</taxon>
        <taxon>Bacillati</taxon>
        <taxon>Actinomycetota</taxon>
        <taxon>Actinomycetes</taxon>
        <taxon>Mycobacteriales</taxon>
        <taxon>Mycobacteriaceae</taxon>
        <taxon>Mycolicibacterium</taxon>
    </lineage>
</organism>
<evidence type="ECO:0000256" key="2">
    <source>
        <dbReference type="SAM" id="SignalP"/>
    </source>
</evidence>
<evidence type="ECO:0000256" key="1">
    <source>
        <dbReference type="SAM" id="MobiDB-lite"/>
    </source>
</evidence>
<feature type="region of interest" description="Disordered" evidence="1">
    <location>
        <begin position="264"/>
        <end position="355"/>
    </location>
</feature>
<evidence type="ECO:0008006" key="5">
    <source>
        <dbReference type="Google" id="ProtNLM"/>
    </source>
</evidence>
<dbReference type="EMBL" id="CWKH01000003">
    <property type="protein sequence ID" value="CRZ18212.1"/>
    <property type="molecule type" value="Genomic_DNA"/>
</dbReference>